<reference evidence="4 5" key="1">
    <citation type="submission" date="2016-10" db="EMBL/GenBank/DDBJ databases">
        <authorList>
            <person name="de Groot N.N."/>
        </authorList>
    </citation>
    <scope>NUCLEOTIDE SEQUENCE [LARGE SCALE GENOMIC DNA]</scope>
    <source>
        <strain evidence="4 5">DSM 45317</strain>
    </source>
</reference>
<dbReference type="GO" id="GO:0003887">
    <property type="term" value="F:DNA-directed DNA polymerase activity"/>
    <property type="evidence" value="ECO:0007669"/>
    <property type="project" value="InterPro"/>
</dbReference>
<dbReference type="SMART" id="SM00479">
    <property type="entry name" value="EXOIII"/>
    <property type="match status" value="1"/>
</dbReference>
<evidence type="ECO:0000313" key="5">
    <source>
        <dbReference type="Proteomes" id="UP000199152"/>
    </source>
</evidence>
<keyword evidence="1" id="KW-0269">Exonuclease</keyword>
<dbReference type="SUPFAM" id="SSF53098">
    <property type="entry name" value="Ribonuclease H-like"/>
    <property type="match status" value="1"/>
</dbReference>
<dbReference type="InterPro" id="IPR006054">
    <property type="entry name" value="DnaQ"/>
</dbReference>
<dbReference type="InParanoid" id="A0A1I4AVJ2"/>
<name>A0A1I4AVJ2_9ACTN</name>
<dbReference type="Proteomes" id="UP000199152">
    <property type="component" value="Unassembled WGS sequence"/>
</dbReference>
<dbReference type="InterPro" id="IPR000305">
    <property type="entry name" value="GIY-YIG_endonuc"/>
</dbReference>
<protein>
    <submittedName>
        <fullName evidence="4">DNA polymerase-3 subunit epsilon</fullName>
    </submittedName>
</protein>
<dbReference type="GO" id="GO:0003677">
    <property type="term" value="F:DNA binding"/>
    <property type="evidence" value="ECO:0007669"/>
    <property type="project" value="InterPro"/>
</dbReference>
<dbReference type="Gene3D" id="3.40.1440.10">
    <property type="entry name" value="GIY-YIG endonuclease"/>
    <property type="match status" value="1"/>
</dbReference>
<dbReference type="NCBIfam" id="NF005905">
    <property type="entry name" value="PRK07883.1-3"/>
    <property type="match status" value="1"/>
</dbReference>
<sequence>MASSSARLAGIAAGRAARAAAGLPRYEQATIDELGTPLAEITFVVVDLETTGGSPKDSAITEIGAVKVRGGAVLGEFQTLVDPGCEIPPYISVLTGITSTMVATAPRIGAVLPSFLEFARGAVLVAHNAPFDLGFLKAACAENGIAWPAAASVDTAVLARRLLTRDEVPNCKLATLAPYFRTSTEPCHRALADARATVDVLHGLFERLGPLGITSLEELTGLTRQVDPERRRKRHLADTVPPGPGVYLFRGPRDEPLYVGTSNDLRTRVRSYFTAGEQRSRITEMVALAQRVDAIPCAHDLEAAVRELRLIAEHKPRYNRRSRFPERALWVRLTEEPFPRLSVVRRVRPGAGVFLGPFPDRRAADAAVAVIHESLPLRQCTGRLSPRVLGTACALAGMGRCGAPCTGAQSVDEYAEIAAVLRTAVAADPQALLTPLLARVDRLAAEERYEDAAVLRDRIAVLVRAVRRRQRLESLATVPELVLARPDGDGGWQLSVVRRGRLVAAGCAARGTSVRQTLADLRATAETLPDAEDALAASVDETELVLRWMEKPGTRLVEVSGTLACPVPGTGGYSGFLDRVEAGRAGRDPFADSRSLGTRARPERVFPAPHGPAGRGAPPLASPA</sequence>
<dbReference type="InterPro" id="IPR050066">
    <property type="entry name" value="UvrABC_protein_C"/>
</dbReference>
<dbReference type="InterPro" id="IPR047296">
    <property type="entry name" value="GIY-YIG_UvrC_Cho"/>
</dbReference>
<dbReference type="Gene3D" id="3.30.420.10">
    <property type="entry name" value="Ribonuclease H-like superfamily/Ribonuclease H"/>
    <property type="match status" value="1"/>
</dbReference>
<evidence type="ECO:0000259" key="3">
    <source>
        <dbReference type="PROSITE" id="PS50164"/>
    </source>
</evidence>
<dbReference type="GO" id="GO:0009380">
    <property type="term" value="C:excinuclease repair complex"/>
    <property type="evidence" value="ECO:0007669"/>
    <property type="project" value="TreeGrafter"/>
</dbReference>
<dbReference type="InterPro" id="IPR035901">
    <property type="entry name" value="GIY-YIG_endonuc_sf"/>
</dbReference>
<dbReference type="SMART" id="SM00465">
    <property type="entry name" value="GIYc"/>
    <property type="match status" value="1"/>
</dbReference>
<keyword evidence="1" id="KW-0540">Nuclease</keyword>
<dbReference type="NCBIfam" id="TIGR00573">
    <property type="entry name" value="dnaq"/>
    <property type="match status" value="1"/>
</dbReference>
<evidence type="ECO:0000256" key="1">
    <source>
        <dbReference type="ARBA" id="ARBA00022839"/>
    </source>
</evidence>
<dbReference type="AlphaFoldDB" id="A0A1I4AVJ2"/>
<dbReference type="CDD" id="cd06127">
    <property type="entry name" value="DEDDh"/>
    <property type="match status" value="1"/>
</dbReference>
<dbReference type="FunFam" id="3.30.420.10:FF:000045">
    <property type="entry name" value="3'-5' exonuclease DinG"/>
    <property type="match status" value="1"/>
</dbReference>
<dbReference type="EMBL" id="FOSW01000002">
    <property type="protein sequence ID" value="SFK59656.1"/>
    <property type="molecule type" value="Genomic_DNA"/>
</dbReference>
<keyword evidence="1" id="KW-0378">Hydrolase</keyword>
<keyword evidence="5" id="KW-1185">Reference proteome</keyword>
<dbReference type="PROSITE" id="PS50164">
    <property type="entry name" value="GIY_YIG"/>
    <property type="match status" value="1"/>
</dbReference>
<proteinExistence type="predicted"/>
<dbReference type="InterPro" id="IPR036397">
    <property type="entry name" value="RNaseH_sf"/>
</dbReference>
<feature type="compositionally biased region" description="Low complexity" evidence="2">
    <location>
        <begin position="607"/>
        <end position="624"/>
    </location>
</feature>
<dbReference type="GO" id="GO:0004527">
    <property type="term" value="F:exonuclease activity"/>
    <property type="evidence" value="ECO:0007669"/>
    <property type="project" value="UniProtKB-KW"/>
</dbReference>
<dbReference type="InterPro" id="IPR012337">
    <property type="entry name" value="RNaseH-like_sf"/>
</dbReference>
<dbReference type="NCBIfam" id="NF005907">
    <property type="entry name" value="PRK07883.1-5"/>
    <property type="match status" value="1"/>
</dbReference>
<dbReference type="RefSeq" id="WP_245753347.1">
    <property type="nucleotide sequence ID" value="NZ_FOSW01000002.1"/>
</dbReference>
<feature type="region of interest" description="Disordered" evidence="2">
    <location>
        <begin position="587"/>
        <end position="624"/>
    </location>
</feature>
<organism evidence="4 5">
    <name type="scientific">Geodermatophilus ruber</name>
    <dbReference type="NCBI Taxonomy" id="504800"/>
    <lineage>
        <taxon>Bacteria</taxon>
        <taxon>Bacillati</taxon>
        <taxon>Actinomycetota</taxon>
        <taxon>Actinomycetes</taxon>
        <taxon>Geodermatophilales</taxon>
        <taxon>Geodermatophilaceae</taxon>
        <taxon>Geodermatophilus</taxon>
    </lineage>
</organism>
<dbReference type="SUPFAM" id="SSF82771">
    <property type="entry name" value="GIY-YIG endonuclease"/>
    <property type="match status" value="1"/>
</dbReference>
<dbReference type="PANTHER" id="PTHR30562">
    <property type="entry name" value="UVRC/OXIDOREDUCTASE"/>
    <property type="match status" value="1"/>
</dbReference>
<dbReference type="GO" id="GO:0006289">
    <property type="term" value="P:nucleotide-excision repair"/>
    <property type="evidence" value="ECO:0007669"/>
    <property type="project" value="InterPro"/>
</dbReference>
<evidence type="ECO:0000313" key="4">
    <source>
        <dbReference type="EMBL" id="SFK59656.1"/>
    </source>
</evidence>
<dbReference type="STRING" id="504800.SAMN04488085_102389"/>
<accession>A0A1I4AVJ2</accession>
<feature type="domain" description="GIY-YIG" evidence="3">
    <location>
        <begin position="242"/>
        <end position="320"/>
    </location>
</feature>
<evidence type="ECO:0000256" key="2">
    <source>
        <dbReference type="SAM" id="MobiDB-lite"/>
    </source>
</evidence>
<dbReference type="PANTHER" id="PTHR30562:SF1">
    <property type="entry name" value="UVRABC SYSTEM PROTEIN C"/>
    <property type="match status" value="1"/>
</dbReference>
<dbReference type="Pfam" id="PF00929">
    <property type="entry name" value="RNase_T"/>
    <property type="match status" value="1"/>
</dbReference>
<dbReference type="GO" id="GO:0006260">
    <property type="term" value="P:DNA replication"/>
    <property type="evidence" value="ECO:0007669"/>
    <property type="project" value="InterPro"/>
</dbReference>
<dbReference type="InterPro" id="IPR013520">
    <property type="entry name" value="Ribonucl_H"/>
</dbReference>
<gene>
    <name evidence="4" type="ORF">SAMN04488085_102389</name>
</gene>
<dbReference type="CDD" id="cd10434">
    <property type="entry name" value="GIY-YIG_UvrC_Cho"/>
    <property type="match status" value="1"/>
</dbReference>